<evidence type="ECO:0000313" key="4">
    <source>
        <dbReference type="Proteomes" id="UP000218831"/>
    </source>
</evidence>
<keyword evidence="1" id="KW-0378">Hydrolase</keyword>
<evidence type="ECO:0000313" key="3">
    <source>
        <dbReference type="EMBL" id="PAU95598.1"/>
    </source>
</evidence>
<proteinExistence type="predicted"/>
<accession>A0A2A2GE07</accession>
<dbReference type="SUPFAM" id="SSF51445">
    <property type="entry name" value="(Trans)glycosidases"/>
    <property type="match status" value="1"/>
</dbReference>
<comment type="caution">
    <text evidence="3">The sequence shown here is derived from an EMBL/GenBank/DDBJ whole genome shotgun (WGS) entry which is preliminary data.</text>
</comment>
<evidence type="ECO:0000256" key="2">
    <source>
        <dbReference type="ARBA" id="ARBA00023295"/>
    </source>
</evidence>
<protein>
    <submittedName>
        <fullName evidence="3">Membrane or secreted protein</fullName>
    </submittedName>
</protein>
<dbReference type="InterPro" id="IPR018087">
    <property type="entry name" value="Glyco_hydro_5_CS"/>
</dbReference>
<gene>
    <name evidence="3" type="ORF">CK503_00600</name>
</gene>
<organism evidence="3 4">
    <name type="scientific">Fodinibius salipaludis</name>
    <dbReference type="NCBI Taxonomy" id="2032627"/>
    <lineage>
        <taxon>Bacteria</taxon>
        <taxon>Pseudomonadati</taxon>
        <taxon>Balneolota</taxon>
        <taxon>Balneolia</taxon>
        <taxon>Balneolales</taxon>
        <taxon>Balneolaceae</taxon>
        <taxon>Fodinibius</taxon>
    </lineage>
</organism>
<dbReference type="RefSeq" id="WP_095604843.1">
    <property type="nucleotide sequence ID" value="NZ_NSKE01000001.1"/>
</dbReference>
<dbReference type="PROSITE" id="PS00659">
    <property type="entry name" value="GLYCOSYL_HYDROL_F5"/>
    <property type="match status" value="1"/>
</dbReference>
<name>A0A2A2GE07_9BACT</name>
<sequence length="868" mass="97891">MNVVGNSLLKILPVGFVFLLVLGAIQHVEAQQQSLVEVDKEGVMRLLKSGEEAAFFGVNYSPPFAHSYRTTNRLGEIHKKVIDQDTYHFTRLGFDGFRLHAWDTEISDSLGHLVENEHLDLLDYKLAKLKQRGIKVVLTPITYYDNGYPEPPTETDGFANYISKEEAPENPDFWPVIKQYLKEFMSHKNPYTGLTYQEDPNIIAIEIDNEPTHSGSQDSLTNYINMLTDHLRDNGLEKPIFYNIAQNPSMAEGVMNANIDGTTFQWYPGGLVGGKEITKNYLPYIDEYSIPFADKEAFKTKAQMVYEFDSADFLKPYTYPAMARSFREAGFQWATQFAYDPMAMGHVNTDYRTHYLNMAYTPAKAVSMKIASAAFHQLDRNKSYGRYPQNNMFGDFEVNHEKGLSQLNADTAFFYSNDTETAPKDAQALKHIAGVGNSSVVSYDGTGAYFLDKISDGIWRLEVMPDAIQIRDPFDVVSLDKWLTWIDWKRHKMIIDLPNLGNQFHLKGINTGNDQKMTASNGSFAVSPGAYLVYRDEQTENLPANDYKMGSIRINEFVAPPETDSEPMVRHDSPTSVRSDKSISIKAKAAALKDGDKVSLVVQNGWQTKDIPMEKASAYSYEATIPADDLYPGTVTYWITIDQENKTLTFPGGHEGHPGDWDYYHDRQYSMEVYETDAAIALFDATDGITEVNYAFETWNSENGVEVVSSDQAGQRALQVFAGDDLTKDNETLGWNFILGDKLEHVTQSVDQSDLFAVKAKTGEEAGNLKAIVVLQDGTSYSAEIESSNEFETSKVPFSEFKQDPMMLLPRPYPTFLPLWFKAEVDGTLNPTDIEEIQFMFVPADENEVVKENTSFAIESVWIEKAKN</sequence>
<dbReference type="AlphaFoldDB" id="A0A2A2GE07"/>
<keyword evidence="4" id="KW-1185">Reference proteome</keyword>
<reference evidence="3 4" key="1">
    <citation type="submission" date="2017-08" db="EMBL/GenBank/DDBJ databases">
        <title>Aliifodinibius alkalisoli sp. nov., isolated from saline alkaline soil.</title>
        <authorList>
            <person name="Liu D."/>
            <person name="Zhang G."/>
        </authorList>
    </citation>
    <scope>NUCLEOTIDE SEQUENCE [LARGE SCALE GENOMIC DNA]</scope>
    <source>
        <strain evidence="3 4">WN023</strain>
    </source>
</reference>
<keyword evidence="2" id="KW-0326">Glycosidase</keyword>
<dbReference type="Proteomes" id="UP000218831">
    <property type="component" value="Unassembled WGS sequence"/>
</dbReference>
<dbReference type="Gene3D" id="3.20.20.80">
    <property type="entry name" value="Glycosidases"/>
    <property type="match status" value="1"/>
</dbReference>
<evidence type="ECO:0000256" key="1">
    <source>
        <dbReference type="ARBA" id="ARBA00022801"/>
    </source>
</evidence>
<dbReference type="InterPro" id="IPR017853">
    <property type="entry name" value="GH"/>
</dbReference>
<dbReference type="EMBL" id="NSKE01000001">
    <property type="protein sequence ID" value="PAU95598.1"/>
    <property type="molecule type" value="Genomic_DNA"/>
</dbReference>
<dbReference type="OrthoDB" id="9809937at2"/>
<dbReference type="GO" id="GO:0005975">
    <property type="term" value="P:carbohydrate metabolic process"/>
    <property type="evidence" value="ECO:0007669"/>
    <property type="project" value="InterPro"/>
</dbReference>
<dbReference type="GO" id="GO:0004553">
    <property type="term" value="F:hydrolase activity, hydrolyzing O-glycosyl compounds"/>
    <property type="evidence" value="ECO:0007669"/>
    <property type="project" value="InterPro"/>
</dbReference>